<dbReference type="Proteomes" id="UP001152795">
    <property type="component" value="Unassembled WGS sequence"/>
</dbReference>
<organism evidence="2 3">
    <name type="scientific">Paramuricea clavata</name>
    <name type="common">Red gorgonian</name>
    <name type="synonym">Violescent sea-whip</name>
    <dbReference type="NCBI Taxonomy" id="317549"/>
    <lineage>
        <taxon>Eukaryota</taxon>
        <taxon>Metazoa</taxon>
        <taxon>Cnidaria</taxon>
        <taxon>Anthozoa</taxon>
        <taxon>Octocorallia</taxon>
        <taxon>Malacalcyonacea</taxon>
        <taxon>Plexauridae</taxon>
        <taxon>Paramuricea</taxon>
    </lineage>
</organism>
<feature type="region of interest" description="Disordered" evidence="1">
    <location>
        <begin position="55"/>
        <end position="94"/>
    </location>
</feature>
<sequence>MGLSAKSAKTLYGFRDLHKQEERIMDAIETTYIIRKTMAELAKAESTASLNALGIHVPDDSESDSDSMEESECCVSNDFEEDNSKQRNSDSDERKIMECNEQPDHTAHTSLLTADQANTSQPLKESQGIQLLPTPNHMLPILRRNKLNWFALVEELNILARECSPESIDQLLTDFALFLSTVEEKKLIEESRQAYMYLETERIRYNSEDSEDIQSDSDSDVVNPDDWLNITELNSEAAKETIIKQRKIYKRKKKRRAIKAATNARLLRQRLPNRVASILLKYPNIGEETFETFVKERKVGADAWRRTGVLTFTYGKTSQVSGQKVTYGRIKKFLEDKYRTNFGYGTIVQLCVARNRRRLSAKRYKGIAKITCRKARKGFSVKFNPDVHYSSAMYRGLDYLQLRDGTKSLTLNRDDAAGFRLDTTFTHKQHVSFSICDEPEKTTRSDYLNKYTSILQVSSYMFMSTETTKEVCGGVVKAHNLFDKSPAQHAAYLQMLEEKSEFKSLFCDKQVEYVRVDGGSDESASHKEEGLDKEQLAKNLDLATDVYIKKVNGAPCAQQPVTLVKGASGVHAKYLAERRPKLLTYLGGKKIEKQALKENDATLYNYFEEIWGVRNRHMVKNLSKPYVFMLLPCKIKNCPHPKCKPNAEDFDNTWFPTGPKLNYFPVPIADPKRPWGGPCEKCSGKCVGHYLNPKDHYLHYQAHGERGMMFKPPSVVVSEARMSAEREGRSLSSEDIVELAKETLLTEEEHY</sequence>
<feature type="compositionally biased region" description="Basic and acidic residues" evidence="1">
    <location>
        <begin position="82"/>
        <end position="94"/>
    </location>
</feature>
<keyword evidence="3" id="KW-1185">Reference proteome</keyword>
<reference evidence="2" key="1">
    <citation type="submission" date="2020-04" db="EMBL/GenBank/DDBJ databases">
        <authorList>
            <person name="Alioto T."/>
            <person name="Alioto T."/>
            <person name="Gomez Garrido J."/>
        </authorList>
    </citation>
    <scope>NUCLEOTIDE SEQUENCE</scope>
    <source>
        <strain evidence="2">A484AB</strain>
    </source>
</reference>
<protein>
    <submittedName>
        <fullName evidence="2">Uncharacterized protein</fullName>
    </submittedName>
</protein>
<evidence type="ECO:0000313" key="3">
    <source>
        <dbReference type="Proteomes" id="UP001152795"/>
    </source>
</evidence>
<accession>A0A7D9IAU3</accession>
<gene>
    <name evidence="2" type="ORF">PACLA_8A034690</name>
</gene>
<comment type="caution">
    <text evidence="2">The sequence shown here is derived from an EMBL/GenBank/DDBJ whole genome shotgun (WGS) entry which is preliminary data.</text>
</comment>
<evidence type="ECO:0000313" key="2">
    <source>
        <dbReference type="EMBL" id="CAB4001246.1"/>
    </source>
</evidence>
<proteinExistence type="predicted"/>
<name>A0A7D9IAU3_PARCT</name>
<dbReference type="EMBL" id="CACRXK020004041">
    <property type="protein sequence ID" value="CAB4001246.1"/>
    <property type="molecule type" value="Genomic_DNA"/>
</dbReference>
<dbReference type="AlphaFoldDB" id="A0A7D9IAU3"/>
<evidence type="ECO:0000256" key="1">
    <source>
        <dbReference type="SAM" id="MobiDB-lite"/>
    </source>
</evidence>
<feature type="compositionally biased region" description="Acidic residues" evidence="1">
    <location>
        <begin position="60"/>
        <end position="72"/>
    </location>
</feature>